<evidence type="ECO:0000313" key="3">
    <source>
        <dbReference type="EMBL" id="ORY27102.1"/>
    </source>
</evidence>
<comment type="caution">
    <text evidence="3">The sequence shown here is derived from an EMBL/GenBank/DDBJ whole genome shotgun (WGS) entry which is preliminary data.</text>
</comment>
<dbReference type="EMBL" id="MCFC01000041">
    <property type="protein sequence ID" value="ORY27102.1"/>
    <property type="molecule type" value="Genomic_DNA"/>
</dbReference>
<accession>A0A1Y2AX31</accession>
<keyword evidence="2" id="KW-0732">Signal</keyword>
<evidence type="ECO:0000313" key="4">
    <source>
        <dbReference type="Proteomes" id="UP000193986"/>
    </source>
</evidence>
<evidence type="ECO:0000256" key="1">
    <source>
        <dbReference type="SAM" id="MobiDB-lite"/>
    </source>
</evidence>
<feature type="chain" id="PRO_5012530858" description="Pectate lyase superfamily protein domain-containing protein" evidence="2">
    <location>
        <begin position="17"/>
        <end position="429"/>
    </location>
</feature>
<protein>
    <recommendedName>
        <fullName evidence="5">Pectate lyase superfamily protein domain-containing protein</fullName>
    </recommendedName>
</protein>
<dbReference type="AlphaFoldDB" id="A0A1Y2AX31"/>
<dbReference type="OrthoDB" id="2564904at2759"/>
<dbReference type="InParanoid" id="A0A1Y2AX31"/>
<feature type="region of interest" description="Disordered" evidence="1">
    <location>
        <begin position="360"/>
        <end position="399"/>
    </location>
</feature>
<proteinExistence type="predicted"/>
<sequence>MSVAILVALLPLIARAADLSTITPAPQPTGLLGRQNSVGTTYETTSPLPLTEYFYPYDQIPYQVNPFPVGRGPQSGYNQCNSTTEGPDSQCQTLIVNSIDDFCGWGAPGTTPNDTIGDVEAAVVAYCTKSGHGARVLPPGAFTAVQFIRTDAYIQITGWVNQTAFNLAPNDTGGELDPHGADQLGNPLGGLAYSNGFYSGDNTTYLQTQSWNHFIGADVFCIKLCNPDYNTTANYCQNIYDLLGCQYNMPASYEQGVFLSCDGDLQDEVGTYTSDGQTITWHQPSSLDPTDTIPFTPRIPATSNCQYYQSTDLYPTESLGYQSTAAPLNDIGLTTTPATPISAFATISAASTATAINSVATGSSGSRSSSGSSSGSRSGSASSSGSSNTPVNASASSSTSGATRSFGANLNSVATGLAYLLVGLTTFLL</sequence>
<evidence type="ECO:0008006" key="5">
    <source>
        <dbReference type="Google" id="ProtNLM"/>
    </source>
</evidence>
<organism evidence="3 4">
    <name type="scientific">Naematelia encephala</name>
    <dbReference type="NCBI Taxonomy" id="71784"/>
    <lineage>
        <taxon>Eukaryota</taxon>
        <taxon>Fungi</taxon>
        <taxon>Dikarya</taxon>
        <taxon>Basidiomycota</taxon>
        <taxon>Agaricomycotina</taxon>
        <taxon>Tremellomycetes</taxon>
        <taxon>Tremellales</taxon>
        <taxon>Naemateliaceae</taxon>
        <taxon>Naematelia</taxon>
    </lineage>
</organism>
<reference evidence="3 4" key="1">
    <citation type="submission" date="2016-07" db="EMBL/GenBank/DDBJ databases">
        <title>Pervasive Adenine N6-methylation of Active Genes in Fungi.</title>
        <authorList>
            <consortium name="DOE Joint Genome Institute"/>
            <person name="Mondo S.J."/>
            <person name="Dannebaum R.O."/>
            <person name="Kuo R.C."/>
            <person name="Labutti K."/>
            <person name="Haridas S."/>
            <person name="Kuo A."/>
            <person name="Salamov A."/>
            <person name="Ahrendt S.R."/>
            <person name="Lipzen A."/>
            <person name="Sullivan W."/>
            <person name="Andreopoulos W.B."/>
            <person name="Clum A."/>
            <person name="Lindquist E."/>
            <person name="Daum C."/>
            <person name="Ramamoorthy G.K."/>
            <person name="Gryganskyi A."/>
            <person name="Culley D."/>
            <person name="Magnuson J.K."/>
            <person name="James T.Y."/>
            <person name="O'Malley M.A."/>
            <person name="Stajich J.E."/>
            <person name="Spatafora J.W."/>
            <person name="Visel A."/>
            <person name="Grigoriev I.V."/>
        </authorList>
    </citation>
    <scope>NUCLEOTIDE SEQUENCE [LARGE SCALE GENOMIC DNA]</scope>
    <source>
        <strain evidence="3 4">68-887.2</strain>
    </source>
</reference>
<evidence type="ECO:0000256" key="2">
    <source>
        <dbReference type="SAM" id="SignalP"/>
    </source>
</evidence>
<keyword evidence="4" id="KW-1185">Reference proteome</keyword>
<name>A0A1Y2AX31_9TREE</name>
<dbReference type="STRING" id="71784.A0A1Y2AX31"/>
<feature type="signal peptide" evidence="2">
    <location>
        <begin position="1"/>
        <end position="16"/>
    </location>
</feature>
<gene>
    <name evidence="3" type="ORF">BCR39DRAFT_589357</name>
</gene>
<dbReference type="Proteomes" id="UP000193986">
    <property type="component" value="Unassembled WGS sequence"/>
</dbReference>